<name>A0A6B8MCF8_9HYPH</name>
<evidence type="ECO:0000313" key="2">
    <source>
        <dbReference type="EMBL" id="QGM99309.1"/>
    </source>
</evidence>
<protein>
    <recommendedName>
        <fullName evidence="4">DUF2282 domain-containing protein</fullName>
    </recommendedName>
</protein>
<organism evidence="2 3">
    <name type="scientific">Methylocystis parvus</name>
    <dbReference type="NCBI Taxonomy" id="134"/>
    <lineage>
        <taxon>Bacteria</taxon>
        <taxon>Pseudomonadati</taxon>
        <taxon>Pseudomonadota</taxon>
        <taxon>Alphaproteobacteria</taxon>
        <taxon>Hyphomicrobiales</taxon>
        <taxon>Methylocystaceae</taxon>
        <taxon>Methylocystis</taxon>
    </lineage>
</organism>
<dbReference type="KEGG" id="mpar:F7D14_18695"/>
<feature type="signal peptide" evidence="1">
    <location>
        <begin position="1"/>
        <end position="23"/>
    </location>
</feature>
<reference evidence="2 3" key="1">
    <citation type="submission" date="2019-09" db="EMBL/GenBank/DDBJ databases">
        <title>Isolation and complete genome sequencing of Methylocystis species.</title>
        <authorList>
            <person name="Rumah B.L."/>
            <person name="Stead C.E."/>
            <person name="Stevens B.C."/>
            <person name="Minton N.P."/>
            <person name="Grosse-Honebrink A."/>
            <person name="Zhang Y."/>
        </authorList>
    </citation>
    <scope>NUCLEOTIDE SEQUENCE [LARGE SCALE GENOMIC DNA]</scope>
    <source>
        <strain evidence="2 3">BRCS2</strain>
    </source>
</reference>
<evidence type="ECO:0008006" key="4">
    <source>
        <dbReference type="Google" id="ProtNLM"/>
    </source>
</evidence>
<evidence type="ECO:0000313" key="3">
    <source>
        <dbReference type="Proteomes" id="UP000422569"/>
    </source>
</evidence>
<keyword evidence="3" id="KW-1185">Reference proteome</keyword>
<dbReference type="EMBL" id="CP044331">
    <property type="protein sequence ID" value="QGM99309.1"/>
    <property type="molecule type" value="Genomic_DNA"/>
</dbReference>
<dbReference type="Proteomes" id="UP000422569">
    <property type="component" value="Chromosome"/>
</dbReference>
<keyword evidence="1" id="KW-0732">Signal</keyword>
<gene>
    <name evidence="2" type="ORF">F7D14_18695</name>
</gene>
<accession>A0A6B8MCF8</accession>
<sequence length="120" mass="12580">MRRAARGLSIVLIGMLLSPPVSGEEKSGGGPNASEKGWIAACLKDNGDEATAFSACVGKVTGACLGLEDAPKSIKSSDKNGHPRSCAPVEGRIWDDDLNRWYGDAVKVVPAEAKDKLRDA</sequence>
<dbReference type="RefSeq" id="WP_154420115.1">
    <property type="nucleotide sequence ID" value="NZ_CP044331.1"/>
</dbReference>
<evidence type="ECO:0000256" key="1">
    <source>
        <dbReference type="SAM" id="SignalP"/>
    </source>
</evidence>
<dbReference type="AlphaFoldDB" id="A0A6B8MCF8"/>
<feature type="chain" id="PRO_5025426534" description="DUF2282 domain-containing protein" evidence="1">
    <location>
        <begin position="24"/>
        <end position="120"/>
    </location>
</feature>
<proteinExistence type="predicted"/>